<dbReference type="AlphaFoldDB" id="A0AA45UU26"/>
<dbReference type="Proteomes" id="UP000078419">
    <property type="component" value="Unassembled WGS sequence"/>
</dbReference>
<dbReference type="EMBL" id="FLLR01000043">
    <property type="protein sequence ID" value="SBO14590.1"/>
    <property type="molecule type" value="Genomic_DNA"/>
</dbReference>
<reference evidence="3" key="1">
    <citation type="submission" date="2016-03" db="EMBL/GenBank/DDBJ databases">
        <authorList>
            <person name="Loux Valentin"/>
        </authorList>
    </citation>
    <scope>NUCLEOTIDE SEQUENCE [LARGE SCALE GENOMIC DNA]</scope>
    <source>
        <strain evidence="3">C1</strain>
    </source>
</reference>
<proteinExistence type="predicted"/>
<reference evidence="2" key="2">
    <citation type="submission" date="2016-03" db="EMBL/GenBank/DDBJ databases">
        <authorList>
            <person name="Loux V."/>
        </authorList>
    </citation>
    <scope>NUCLEOTIDE SEQUENCE</scope>
    <source>
        <strain evidence="2">C1</strain>
    </source>
</reference>
<protein>
    <submittedName>
        <fullName evidence="2">Uncharacterized protein</fullName>
    </submittedName>
</protein>
<dbReference type="RefSeq" id="WP_155735925.1">
    <property type="nucleotide sequence ID" value="NZ_FLLZ01000022.1"/>
</dbReference>
<comment type="caution">
    <text evidence="2">The sequence shown here is derived from an EMBL/GenBank/DDBJ whole genome shotgun (WGS) entry which is preliminary data.</text>
</comment>
<evidence type="ECO:0000313" key="2">
    <source>
        <dbReference type="EMBL" id="SBO14986.1"/>
    </source>
</evidence>
<accession>A0AA45UU26</accession>
<name>A0AA45UU26_ANAPH</name>
<dbReference type="EMBL" id="FLLR01000134">
    <property type="protein sequence ID" value="SBO14986.1"/>
    <property type="molecule type" value="Genomic_DNA"/>
</dbReference>
<evidence type="ECO:0000313" key="3">
    <source>
        <dbReference type="Proteomes" id="UP000078419"/>
    </source>
</evidence>
<gene>
    <name evidence="1" type="ORF">ANAPC1_00949</name>
    <name evidence="2" type="ORF">ANAPC1_01364</name>
</gene>
<sequence>MCHGGLYYLCNFAKIQVHKSIRIFFSSVHINIEDGGVVEIKVVTSSSARDNDVYG</sequence>
<evidence type="ECO:0000313" key="1">
    <source>
        <dbReference type="EMBL" id="SBO14590.1"/>
    </source>
</evidence>
<organism evidence="2 3">
    <name type="scientific">Anaplasma phagocytophilum</name>
    <name type="common">Ehrlichia phagocytophila</name>
    <dbReference type="NCBI Taxonomy" id="948"/>
    <lineage>
        <taxon>Bacteria</taxon>
        <taxon>Pseudomonadati</taxon>
        <taxon>Pseudomonadota</taxon>
        <taxon>Alphaproteobacteria</taxon>
        <taxon>Rickettsiales</taxon>
        <taxon>Anaplasmataceae</taxon>
        <taxon>Anaplasma</taxon>
        <taxon>phagocytophilum group</taxon>
    </lineage>
</organism>